<dbReference type="Pfam" id="PF08858">
    <property type="entry name" value="IDEAL"/>
    <property type="match status" value="1"/>
</dbReference>
<name>A0A1H3C245_9BACI</name>
<protein>
    <submittedName>
        <fullName evidence="2">IDEAL domain-containing protein</fullName>
    </submittedName>
</protein>
<evidence type="ECO:0000313" key="3">
    <source>
        <dbReference type="Proteomes" id="UP000198647"/>
    </source>
</evidence>
<dbReference type="SMART" id="SM00914">
    <property type="entry name" value="IDEAL"/>
    <property type="match status" value="1"/>
</dbReference>
<dbReference type="Proteomes" id="UP000198647">
    <property type="component" value="Unassembled WGS sequence"/>
</dbReference>
<evidence type="ECO:0000313" key="2">
    <source>
        <dbReference type="EMBL" id="SDX47724.1"/>
    </source>
</evidence>
<proteinExistence type="predicted"/>
<dbReference type="EMBL" id="FNOS01000001">
    <property type="protein sequence ID" value="SDX47724.1"/>
    <property type="molecule type" value="Genomic_DNA"/>
</dbReference>
<evidence type="ECO:0000259" key="1">
    <source>
        <dbReference type="SMART" id="SM00914"/>
    </source>
</evidence>
<feature type="domain" description="IDEAL" evidence="1">
    <location>
        <begin position="38"/>
        <end position="74"/>
    </location>
</feature>
<reference evidence="2 3" key="1">
    <citation type="submission" date="2016-10" db="EMBL/GenBank/DDBJ databases">
        <authorList>
            <person name="Varghese N."/>
            <person name="Submissions S."/>
        </authorList>
    </citation>
    <scope>NUCLEOTIDE SEQUENCE [LARGE SCALE GENOMIC DNA]</scope>
    <source>
        <strain evidence="2 3">DSM 20748</strain>
    </source>
</reference>
<organism evidence="2 3">
    <name type="scientific">Salimicrobium album</name>
    <dbReference type="NCBI Taxonomy" id="50717"/>
    <lineage>
        <taxon>Bacteria</taxon>
        <taxon>Bacillati</taxon>
        <taxon>Bacillota</taxon>
        <taxon>Bacilli</taxon>
        <taxon>Bacillales</taxon>
        <taxon>Bacillaceae</taxon>
        <taxon>Salimicrobium</taxon>
    </lineage>
</organism>
<keyword evidence="3" id="KW-1185">Reference proteome</keyword>
<sequence>MRKQKSVYVLRRFPAYKGKNITAKRELSYGIKLASRLFLDQMVYEFNKNRLDAAINEAIDNDDRAAFERLSVHYQPYTWE</sequence>
<dbReference type="Gene3D" id="4.10.810.10">
    <property type="entry name" value="Virus Scaffolding Protein, Chain A"/>
    <property type="match status" value="1"/>
</dbReference>
<accession>A0A1H3C245</accession>
<comment type="caution">
    <text evidence="2">The sequence shown here is derived from an EMBL/GenBank/DDBJ whole genome shotgun (WGS) entry which is preliminary data.</text>
</comment>
<dbReference type="RefSeq" id="WP_076569037.1">
    <property type="nucleotide sequence ID" value="NZ_FNOS01000001.1"/>
</dbReference>
<dbReference type="InterPro" id="IPR027393">
    <property type="entry name" value="Virus_scaffolding_prot_C"/>
</dbReference>
<dbReference type="InterPro" id="IPR014957">
    <property type="entry name" value="IDEAL_dom"/>
</dbReference>
<gene>
    <name evidence="2" type="ORF">SAMN04488081_0645</name>
</gene>